<dbReference type="EMBL" id="KZ385906">
    <property type="protein sequence ID" value="PIO55466.1"/>
    <property type="molecule type" value="Genomic_DNA"/>
</dbReference>
<proteinExistence type="predicted"/>
<organism evidence="1 2">
    <name type="scientific">Teladorsagia circumcincta</name>
    <name type="common">Brown stomach worm</name>
    <name type="synonym">Ostertagia circumcincta</name>
    <dbReference type="NCBI Taxonomy" id="45464"/>
    <lineage>
        <taxon>Eukaryota</taxon>
        <taxon>Metazoa</taxon>
        <taxon>Ecdysozoa</taxon>
        <taxon>Nematoda</taxon>
        <taxon>Chromadorea</taxon>
        <taxon>Rhabditida</taxon>
        <taxon>Rhabditina</taxon>
        <taxon>Rhabditomorpha</taxon>
        <taxon>Strongyloidea</taxon>
        <taxon>Trichostrongylidae</taxon>
        <taxon>Teladorsagia</taxon>
    </lineage>
</organism>
<name>A0A2G9TBX6_TELCI</name>
<reference evidence="1 2" key="1">
    <citation type="submission" date="2015-09" db="EMBL/GenBank/DDBJ databases">
        <title>Draft genome of the parasitic nematode Teladorsagia circumcincta isolate WARC Sus (inbred).</title>
        <authorList>
            <person name="Mitreva M."/>
        </authorList>
    </citation>
    <scope>NUCLEOTIDE SEQUENCE [LARGE SCALE GENOMIC DNA]</scope>
    <source>
        <strain evidence="1 2">S</strain>
    </source>
</reference>
<evidence type="ECO:0000313" key="2">
    <source>
        <dbReference type="Proteomes" id="UP000230423"/>
    </source>
</evidence>
<gene>
    <name evidence="1" type="ORF">TELCIR_23147</name>
</gene>
<evidence type="ECO:0000313" key="1">
    <source>
        <dbReference type="EMBL" id="PIO55466.1"/>
    </source>
</evidence>
<dbReference type="AlphaFoldDB" id="A0A2G9TBX6"/>
<feature type="non-terminal residue" evidence="1">
    <location>
        <position position="58"/>
    </location>
</feature>
<protein>
    <submittedName>
        <fullName evidence="1">Uncharacterized protein</fullName>
    </submittedName>
</protein>
<dbReference type="Proteomes" id="UP000230423">
    <property type="component" value="Unassembled WGS sequence"/>
</dbReference>
<keyword evidence="2" id="KW-1185">Reference proteome</keyword>
<accession>A0A2G9TBX6</accession>
<dbReference type="OrthoDB" id="5821856at2759"/>
<sequence>MAVRIDTKECYWTVLSVYAPQTGCPDSEKDDFYMSLANAIKAIPERNYITIACSGHVG</sequence>